<dbReference type="AlphaFoldDB" id="A0A7X6M1Z6"/>
<keyword evidence="6" id="KW-1185">Reference proteome</keyword>
<sequence length="264" mass="27796">MTVVTNDGVLVLAERLGVQTLPLVLSVGPQQDSFDEWAEAQRRAAAALTAAGVIDAHGEVERDLATALHTLAQPDRELVARVFTRDPHPIRICLAHRGGRHALAVRTGDDIDIRPVWADEPSAALMRPLFAALGPCAPAEVANFSAPADEVAERLDAAQTSADYADAVYALGVTGSDATAYGLAFADCHAYAEIVAYAHDDGVTTRAPGAAVVYDTGRGRIVAAPGLAPDRRVWSTVTPGTDHRVAQAISALIEALPGGRWVDR</sequence>
<evidence type="ECO:0000256" key="2">
    <source>
        <dbReference type="ARBA" id="ARBA00006411"/>
    </source>
</evidence>
<name>A0A7X6M1Z6_9NOCA</name>
<comment type="similarity">
    <text evidence="2">Belongs to the EspG family.</text>
</comment>
<evidence type="ECO:0000256" key="4">
    <source>
        <dbReference type="ARBA" id="ARBA00023186"/>
    </source>
</evidence>
<proteinExistence type="inferred from homology"/>
<gene>
    <name evidence="5" type="ORF">HGA07_24585</name>
</gene>
<reference evidence="5 6" key="1">
    <citation type="submission" date="2020-04" db="EMBL/GenBank/DDBJ databases">
        <title>MicrobeNet Type strains.</title>
        <authorList>
            <person name="Nicholson A.C."/>
        </authorList>
    </citation>
    <scope>NUCLEOTIDE SEQUENCE [LARGE SCALE GENOMIC DNA]</scope>
    <source>
        <strain evidence="5 6">DSM 44445</strain>
    </source>
</reference>
<protein>
    <submittedName>
        <fullName evidence="5">ESX secretion-associated protein EspG</fullName>
    </submittedName>
</protein>
<organism evidence="5 6">
    <name type="scientific">Nocardia veterana</name>
    <dbReference type="NCBI Taxonomy" id="132249"/>
    <lineage>
        <taxon>Bacteria</taxon>
        <taxon>Bacillati</taxon>
        <taxon>Actinomycetota</taxon>
        <taxon>Actinomycetes</taxon>
        <taxon>Mycobacteriales</taxon>
        <taxon>Nocardiaceae</taxon>
        <taxon>Nocardia</taxon>
    </lineage>
</organism>
<comment type="subcellular location">
    <subcellularLocation>
        <location evidence="1">Cytoplasm</location>
    </subcellularLocation>
</comment>
<dbReference type="Pfam" id="PF14011">
    <property type="entry name" value="ESX-1_EspG"/>
    <property type="match status" value="1"/>
</dbReference>
<dbReference type="RefSeq" id="WP_040716896.1">
    <property type="nucleotide sequence ID" value="NZ_CAWPHS010000028.1"/>
</dbReference>
<dbReference type="Proteomes" id="UP000523447">
    <property type="component" value="Unassembled WGS sequence"/>
</dbReference>
<keyword evidence="4" id="KW-0143">Chaperone</keyword>
<dbReference type="EMBL" id="JAAXPE010000034">
    <property type="protein sequence ID" value="NKY88783.1"/>
    <property type="molecule type" value="Genomic_DNA"/>
</dbReference>
<evidence type="ECO:0000256" key="1">
    <source>
        <dbReference type="ARBA" id="ARBA00004496"/>
    </source>
</evidence>
<evidence type="ECO:0000313" key="5">
    <source>
        <dbReference type="EMBL" id="NKY88783.1"/>
    </source>
</evidence>
<keyword evidence="3" id="KW-0963">Cytoplasm</keyword>
<dbReference type="InterPro" id="IPR025734">
    <property type="entry name" value="EspG"/>
</dbReference>
<evidence type="ECO:0000313" key="6">
    <source>
        <dbReference type="Proteomes" id="UP000523447"/>
    </source>
</evidence>
<evidence type="ECO:0000256" key="3">
    <source>
        <dbReference type="ARBA" id="ARBA00022490"/>
    </source>
</evidence>
<comment type="caution">
    <text evidence="5">The sequence shown here is derived from an EMBL/GenBank/DDBJ whole genome shotgun (WGS) entry which is preliminary data.</text>
</comment>
<accession>A0A7X6M1Z6</accession>